<evidence type="ECO:0000313" key="1">
    <source>
        <dbReference type="EMBL" id="PFR92615.1"/>
    </source>
</evidence>
<proteinExistence type="predicted"/>
<sequence length="211" mass="24306">MIYDIPQNCMNKWTTIRLDLANQTSSTFSFLPVNAENLKNRFLYGYIYTAEYKPTECITQQQQLIIGCQNKWVYMFPVRGGDFVFWPTKFEAHNPKLILGWLNITNNMNLQCEAAPSIFNITGNWKTDYGQIVFTQTGQNVTGSYPNGRVEGKLVFNQAKSKWELTGKWYEGIREGKILFTFDTFNKFTGMFGRGAEEPIPGNVWNGNRTV</sequence>
<name>A0AA44TCR4_BACCE</name>
<dbReference type="EMBL" id="NVBO01000276">
    <property type="protein sequence ID" value="PFR92615.1"/>
    <property type="molecule type" value="Genomic_DNA"/>
</dbReference>
<organism evidence="1 2">
    <name type="scientific">Bacillus cereus</name>
    <dbReference type="NCBI Taxonomy" id="1396"/>
    <lineage>
        <taxon>Bacteria</taxon>
        <taxon>Bacillati</taxon>
        <taxon>Bacillota</taxon>
        <taxon>Bacilli</taxon>
        <taxon>Bacillales</taxon>
        <taxon>Bacillaceae</taxon>
        <taxon>Bacillus</taxon>
        <taxon>Bacillus cereus group</taxon>
    </lineage>
</organism>
<protein>
    <submittedName>
        <fullName evidence="1">Uncharacterized protein</fullName>
    </submittedName>
</protein>
<dbReference type="AlphaFoldDB" id="A0AA44TCR4"/>
<evidence type="ECO:0000313" key="2">
    <source>
        <dbReference type="Proteomes" id="UP000226357"/>
    </source>
</evidence>
<dbReference type="RefSeq" id="WP_098523703.1">
    <property type="nucleotide sequence ID" value="NZ_NUYJ01000136.1"/>
</dbReference>
<dbReference type="Proteomes" id="UP000226357">
    <property type="component" value="Unassembled WGS sequence"/>
</dbReference>
<comment type="caution">
    <text evidence="1">The sequence shown here is derived from an EMBL/GenBank/DDBJ whole genome shotgun (WGS) entry which is preliminary data.</text>
</comment>
<accession>A0AA44TCR4</accession>
<reference evidence="1 2" key="1">
    <citation type="submission" date="2017-09" db="EMBL/GenBank/DDBJ databases">
        <title>Large-scale bioinformatics analysis of Bacillus genomes uncovers conserved roles of natural products in bacterial physiology.</title>
        <authorList>
            <consortium name="Agbiome Team Llc"/>
            <person name="Bleich R.M."/>
            <person name="Grubbs K.J."/>
            <person name="Santa Maria K.C."/>
            <person name="Allen S.E."/>
            <person name="Farag S."/>
            <person name="Shank E.A."/>
            <person name="Bowers A."/>
        </authorList>
    </citation>
    <scope>NUCLEOTIDE SEQUENCE [LARGE SCALE GENOMIC DNA]</scope>
    <source>
        <strain evidence="1 2">AFS067272</strain>
    </source>
</reference>
<gene>
    <name evidence="1" type="ORF">COK38_22315</name>
</gene>